<dbReference type="PANTHER" id="PTHR30250">
    <property type="entry name" value="PST FAMILY PREDICTED COLANIC ACID TRANSPORTER"/>
    <property type="match status" value="1"/>
</dbReference>
<organism evidence="7 8">
    <name type="scientific">Flavobacterium agricola</name>
    <dbReference type="NCBI Taxonomy" id="2870839"/>
    <lineage>
        <taxon>Bacteria</taxon>
        <taxon>Pseudomonadati</taxon>
        <taxon>Bacteroidota</taxon>
        <taxon>Flavobacteriia</taxon>
        <taxon>Flavobacteriales</taxon>
        <taxon>Flavobacteriaceae</taxon>
        <taxon>Flavobacterium</taxon>
    </lineage>
</organism>
<feature type="transmembrane region" description="Helical" evidence="6">
    <location>
        <begin position="187"/>
        <end position="208"/>
    </location>
</feature>
<dbReference type="EMBL" id="CP081495">
    <property type="protein sequence ID" value="UYW00888.1"/>
    <property type="molecule type" value="Genomic_DNA"/>
</dbReference>
<evidence type="ECO:0000313" key="8">
    <source>
        <dbReference type="Proteomes" id="UP001163328"/>
    </source>
</evidence>
<feature type="transmembrane region" description="Helical" evidence="6">
    <location>
        <begin position="82"/>
        <end position="102"/>
    </location>
</feature>
<evidence type="ECO:0000256" key="3">
    <source>
        <dbReference type="ARBA" id="ARBA00022692"/>
    </source>
</evidence>
<gene>
    <name evidence="7" type="ORF">K5I29_10305</name>
</gene>
<evidence type="ECO:0000256" key="2">
    <source>
        <dbReference type="ARBA" id="ARBA00022475"/>
    </source>
</evidence>
<sequence>MSLYTKLFKQTLVYGLAAVFPKIIGFIMVRYYINWMPENAYGSYSLIFSWLMFLNVVLSFGMETAFFRFYNKYEDKKQVISNALYIILGICLVFCIPAFVFIKPISNYFITDPVVTAFIIAILVLDALAVVPFALLRAKQKSGVYTGIKITNVLLYSGFTIVFLYVLPQFFPKSRLFIQNFEVGYAYLANLIASLVCLLLVAKTYRYLRVAFNWHLAKEMLIYAYPVMIGGLAFAINESFDKIILDWMLPKDVGIIEVARYAAIYKLGLFMVLFRMAYTLGIEPFFFNYAKNEDAPIKYATVTKYFVLFGSLVMLVIVVCADILKIIMIPKQAYWSAMEIVPYIILANLMLGIYTNLSVWYKIQDKTKVGMYISILGAIGTFAFNFLLIPHFGILGCAMATLLVYAFMMYTSYLLGQKNYPIPYDKKAISLYLGSSTLLSFVYFYQFRENYIIGFIFVVILVAIIGWNERPLLKQLLSLKKG</sequence>
<dbReference type="RefSeq" id="WP_264433102.1">
    <property type="nucleotide sequence ID" value="NZ_CP081495.1"/>
</dbReference>
<feature type="transmembrane region" description="Helical" evidence="6">
    <location>
        <begin position="114"/>
        <end position="136"/>
    </location>
</feature>
<evidence type="ECO:0000256" key="5">
    <source>
        <dbReference type="ARBA" id="ARBA00023136"/>
    </source>
</evidence>
<evidence type="ECO:0000256" key="4">
    <source>
        <dbReference type="ARBA" id="ARBA00022989"/>
    </source>
</evidence>
<keyword evidence="2" id="KW-1003">Cell membrane</keyword>
<dbReference type="PANTHER" id="PTHR30250:SF11">
    <property type="entry name" value="O-ANTIGEN TRANSPORTER-RELATED"/>
    <property type="match status" value="1"/>
</dbReference>
<keyword evidence="8" id="KW-1185">Reference proteome</keyword>
<name>A0ABY6LX14_9FLAO</name>
<feature type="transmembrane region" description="Helical" evidence="6">
    <location>
        <begin position="369"/>
        <end position="387"/>
    </location>
</feature>
<feature type="transmembrane region" description="Helical" evidence="6">
    <location>
        <begin position="45"/>
        <end position="70"/>
    </location>
</feature>
<feature type="transmembrane region" description="Helical" evidence="6">
    <location>
        <begin position="148"/>
        <end position="167"/>
    </location>
</feature>
<evidence type="ECO:0000313" key="7">
    <source>
        <dbReference type="EMBL" id="UYW00888.1"/>
    </source>
</evidence>
<keyword evidence="5 6" id="KW-0472">Membrane</keyword>
<feature type="transmembrane region" description="Helical" evidence="6">
    <location>
        <begin position="220"/>
        <end position="238"/>
    </location>
</feature>
<evidence type="ECO:0000256" key="6">
    <source>
        <dbReference type="SAM" id="Phobius"/>
    </source>
</evidence>
<dbReference type="InterPro" id="IPR050833">
    <property type="entry name" value="Poly_Biosynth_Transport"/>
</dbReference>
<protein>
    <submittedName>
        <fullName evidence="7">Oligosaccharide flippase family protein</fullName>
    </submittedName>
</protein>
<feature type="transmembrane region" description="Helical" evidence="6">
    <location>
        <begin position="393"/>
        <end position="416"/>
    </location>
</feature>
<keyword evidence="3 6" id="KW-0812">Transmembrane</keyword>
<proteinExistence type="predicted"/>
<reference evidence="7" key="1">
    <citation type="submission" date="2021-08" db="EMBL/GenBank/DDBJ databases">
        <title>Flavobacterium sp. strain CC-SYL302.</title>
        <authorList>
            <person name="Lin S.-Y."/>
            <person name="Lee T.-H."/>
            <person name="Young C.-C."/>
        </authorList>
    </citation>
    <scope>NUCLEOTIDE SEQUENCE</scope>
    <source>
        <strain evidence="7">CC-SYL302</strain>
    </source>
</reference>
<dbReference type="InterPro" id="IPR002797">
    <property type="entry name" value="Polysacc_synth"/>
</dbReference>
<evidence type="ECO:0000256" key="1">
    <source>
        <dbReference type="ARBA" id="ARBA00004651"/>
    </source>
</evidence>
<dbReference type="Pfam" id="PF01943">
    <property type="entry name" value="Polysacc_synt"/>
    <property type="match status" value="1"/>
</dbReference>
<feature type="transmembrane region" description="Helical" evidence="6">
    <location>
        <begin position="258"/>
        <end position="278"/>
    </location>
</feature>
<feature type="transmembrane region" description="Helical" evidence="6">
    <location>
        <begin position="12"/>
        <end position="33"/>
    </location>
</feature>
<dbReference type="Proteomes" id="UP001163328">
    <property type="component" value="Chromosome"/>
</dbReference>
<keyword evidence="4 6" id="KW-1133">Transmembrane helix</keyword>
<feature type="transmembrane region" description="Helical" evidence="6">
    <location>
        <begin position="340"/>
        <end position="357"/>
    </location>
</feature>
<feature type="transmembrane region" description="Helical" evidence="6">
    <location>
        <begin position="305"/>
        <end position="328"/>
    </location>
</feature>
<feature type="transmembrane region" description="Helical" evidence="6">
    <location>
        <begin position="451"/>
        <end position="468"/>
    </location>
</feature>
<feature type="transmembrane region" description="Helical" evidence="6">
    <location>
        <begin position="428"/>
        <end position="445"/>
    </location>
</feature>
<accession>A0ABY6LX14</accession>
<comment type="subcellular location">
    <subcellularLocation>
        <location evidence="1">Cell membrane</location>
        <topology evidence="1">Multi-pass membrane protein</topology>
    </subcellularLocation>
</comment>